<dbReference type="InterPro" id="IPR058592">
    <property type="entry name" value="Gtf3_C"/>
</dbReference>
<comment type="subunit">
    <text evidence="5">Homotetramer; a dimer of dimers.</text>
</comment>
<protein>
    <recommendedName>
        <fullName evidence="5">Glucosyltransferase 3</fullName>
        <ecNumber evidence="5">2.4.1.-</ecNumber>
    </recommendedName>
</protein>
<evidence type="ECO:0000313" key="9">
    <source>
        <dbReference type="Proteomes" id="UP000245607"/>
    </source>
</evidence>
<dbReference type="AlphaFoldDB" id="A0A2U2M317"/>
<dbReference type="GO" id="GO:0035251">
    <property type="term" value="F:UDP-glucosyltransferase activity"/>
    <property type="evidence" value="ECO:0007669"/>
    <property type="project" value="InterPro"/>
</dbReference>
<dbReference type="InterPro" id="IPR058591">
    <property type="entry name" value="Gtf3_N"/>
</dbReference>
<gene>
    <name evidence="5" type="primary">gtf3</name>
    <name evidence="8" type="ORF">DB362_07850</name>
</gene>
<dbReference type="GO" id="GO:0000166">
    <property type="term" value="F:nucleotide binding"/>
    <property type="evidence" value="ECO:0007669"/>
    <property type="project" value="UniProtKB-KW"/>
</dbReference>
<keyword evidence="4 5" id="KW-0547">Nucleotide-binding</keyword>
<proteinExistence type="inferred from homology"/>
<dbReference type="Proteomes" id="UP000245607">
    <property type="component" value="Unassembled WGS sequence"/>
</dbReference>
<dbReference type="Gene3D" id="3.40.50.2000">
    <property type="entry name" value="Glycogen Phosphorylase B"/>
    <property type="match status" value="2"/>
</dbReference>
<dbReference type="PIRSF" id="PIRSF007023">
    <property type="entry name" value="UDP-Galf_transf"/>
    <property type="match status" value="1"/>
</dbReference>
<comment type="pathway">
    <text evidence="1 5">Protein modification; protein glycosylation.</text>
</comment>
<dbReference type="HAMAP" id="MF_00841">
    <property type="entry name" value="Gtf3"/>
    <property type="match status" value="1"/>
</dbReference>
<dbReference type="Pfam" id="PF26334">
    <property type="entry name" value="Gtf3_N"/>
    <property type="match status" value="1"/>
</dbReference>
<dbReference type="InterPro" id="IPR043676">
    <property type="entry name" value="Gtf3"/>
</dbReference>
<dbReference type="UniPathway" id="UPA00378"/>
<dbReference type="Pfam" id="PF26337">
    <property type="entry name" value="Gtf3_C"/>
    <property type="match status" value="1"/>
</dbReference>
<evidence type="ECO:0000256" key="5">
    <source>
        <dbReference type="HAMAP-Rule" id="MF_00841"/>
    </source>
</evidence>
<comment type="caution">
    <text evidence="5">Lacks conserved residue(s) required for the propagation of feature annotation.</text>
</comment>
<evidence type="ECO:0000313" key="8">
    <source>
        <dbReference type="EMBL" id="PWG51258.1"/>
    </source>
</evidence>
<keyword evidence="2 5" id="KW-0328">Glycosyltransferase</keyword>
<feature type="binding site" evidence="5">
    <location>
        <begin position="252"/>
        <end position="257"/>
    </location>
    <ligand>
        <name>UDP</name>
        <dbReference type="ChEBI" id="CHEBI:58223"/>
    </ligand>
</feature>
<sequence length="339" mass="38761">MKMRVHITSLYGMMGVVGVSQRRTAEIGRQLGFNELGIFRYPVESDTDAELSKRYDGISAGIGSGDIVIYQGPTFNGTKFDDYFITNLRWRYGQSVKVIIFVEDIVPMMYQGNEYLFPQVIDMYNKAHALIVASENMKEYLIEKGVVNPKIYVQNLWDLPEKVDTSITPKFMKRISFTGNDGKFGIMDAFPESDVALEVYGSDKREDVPQNINFNPFISDEHVLLNKLREGGFGLVWAENEHVRNYMHYCNSYKVSTYLRAGIPVIAHKSISCAKLLEKNHWGILADTLEEAVDIIDNMSDEEYQKYIESVEKVGFLLENGYFTKKVLNEAIYGLYVDD</sequence>
<dbReference type="EMBL" id="QFAS01000009">
    <property type="protein sequence ID" value="PWG51258.1"/>
    <property type="molecule type" value="Genomic_DNA"/>
</dbReference>
<comment type="caution">
    <text evidence="8">The sequence shown here is derived from an EMBL/GenBank/DDBJ whole genome shotgun (WGS) entry which is preliminary data.</text>
</comment>
<comment type="similarity">
    <text evidence="5">Belongs to the Gtf3 glucosyltransferase family.</text>
</comment>
<feature type="domain" description="Glucosyltransferase 3-like N-terminal" evidence="6">
    <location>
        <begin position="5"/>
        <end position="155"/>
    </location>
</feature>
<reference evidence="8 9" key="1">
    <citation type="submission" date="2018-05" db="EMBL/GenBank/DDBJ databases">
        <title>Lactobacillus salivarius genome sequencing and assembly.</title>
        <authorList>
            <person name="Audisio C."/>
            <person name="Albarracin L."/>
            <person name="Torres M.J."/>
            <person name="Hebert E.M."/>
            <person name="Saavedra L."/>
        </authorList>
    </citation>
    <scope>NUCLEOTIDE SEQUENCE [LARGE SCALE GENOMIC DNA]</scope>
    <source>
        <strain evidence="8 9">A3iob</strain>
    </source>
</reference>
<keyword evidence="3 5" id="KW-0808">Transferase</keyword>
<accession>A0A2U2M317</accession>
<evidence type="ECO:0000259" key="7">
    <source>
        <dbReference type="Pfam" id="PF26337"/>
    </source>
</evidence>
<evidence type="ECO:0000256" key="2">
    <source>
        <dbReference type="ARBA" id="ARBA00022676"/>
    </source>
</evidence>
<comment type="domain">
    <text evidence="5">Dimerizes via the C-terminus; dimerization is required for tetramer formation. Binds protein substrate via an exposed loop in the N-terminus.</text>
</comment>
<evidence type="ECO:0000256" key="4">
    <source>
        <dbReference type="ARBA" id="ARBA00022741"/>
    </source>
</evidence>
<name>A0A2U2M317_9LACO</name>
<evidence type="ECO:0000256" key="1">
    <source>
        <dbReference type="ARBA" id="ARBA00004922"/>
    </source>
</evidence>
<feature type="domain" description="Glucosyltransferase 3-like C-terminal" evidence="7">
    <location>
        <begin position="175"/>
        <end position="331"/>
    </location>
</feature>
<evidence type="ECO:0000256" key="3">
    <source>
        <dbReference type="ARBA" id="ARBA00022679"/>
    </source>
</evidence>
<comment type="function">
    <text evidence="5">Required for polymorphic O-glycosylation of the serine-rich repeat protein in this bacteria. Catalyzes the second step in glycosylation by transferring a sugar from a UDP-activated sugar to the terminal GlcNAc moiety of the 3-O-(N-acetyl-alpha-D-glucosaminyl)-L-seryl-[protein] resulting from the first glycosylation step.</text>
</comment>
<evidence type="ECO:0000259" key="6">
    <source>
        <dbReference type="Pfam" id="PF26334"/>
    </source>
</evidence>
<organism evidence="8 9">
    <name type="scientific">Ligilactobacillus salivarius</name>
    <dbReference type="NCBI Taxonomy" id="1624"/>
    <lineage>
        <taxon>Bacteria</taxon>
        <taxon>Bacillati</taxon>
        <taxon>Bacillota</taxon>
        <taxon>Bacilli</taxon>
        <taxon>Lactobacillales</taxon>
        <taxon>Lactobacillaceae</taxon>
        <taxon>Ligilactobacillus</taxon>
    </lineage>
</organism>
<dbReference type="EC" id="2.4.1.-" evidence="5"/>
<feature type="binding site" evidence="5">
    <location>
        <position position="183"/>
    </location>
    <ligand>
        <name>UDP</name>
        <dbReference type="ChEBI" id="CHEBI:58223"/>
    </ligand>
</feature>